<dbReference type="InterPro" id="IPR002110">
    <property type="entry name" value="Ankyrin_rpt"/>
</dbReference>
<evidence type="ECO:0000313" key="2">
    <source>
        <dbReference type="Proteomes" id="UP001470230"/>
    </source>
</evidence>
<protein>
    <recommendedName>
        <fullName evidence="3">DUF3447 domain-containing protein</fullName>
    </recommendedName>
</protein>
<dbReference type="Proteomes" id="UP001470230">
    <property type="component" value="Unassembled WGS sequence"/>
</dbReference>
<dbReference type="SUPFAM" id="SSF48403">
    <property type="entry name" value="Ankyrin repeat"/>
    <property type="match status" value="1"/>
</dbReference>
<dbReference type="SMART" id="SM00248">
    <property type="entry name" value="ANK"/>
    <property type="match status" value="2"/>
</dbReference>
<dbReference type="PANTHER" id="PTHR24159">
    <property type="match status" value="1"/>
</dbReference>
<dbReference type="EMBL" id="JAPFFF010000008">
    <property type="protein sequence ID" value="KAK8883654.1"/>
    <property type="molecule type" value="Genomic_DNA"/>
</dbReference>
<dbReference type="Gene3D" id="1.25.40.20">
    <property type="entry name" value="Ankyrin repeat-containing domain"/>
    <property type="match status" value="1"/>
</dbReference>
<evidence type="ECO:0000313" key="1">
    <source>
        <dbReference type="EMBL" id="KAK8883654.1"/>
    </source>
</evidence>
<organism evidence="1 2">
    <name type="scientific">Tritrichomonas musculus</name>
    <dbReference type="NCBI Taxonomy" id="1915356"/>
    <lineage>
        <taxon>Eukaryota</taxon>
        <taxon>Metamonada</taxon>
        <taxon>Parabasalia</taxon>
        <taxon>Tritrichomonadida</taxon>
        <taxon>Tritrichomonadidae</taxon>
        <taxon>Tritrichomonas</taxon>
    </lineage>
</organism>
<comment type="caution">
    <text evidence="1">The sequence shown here is derived from an EMBL/GenBank/DDBJ whole genome shotgun (WGS) entry which is preliminary data.</text>
</comment>
<dbReference type="InterPro" id="IPR036770">
    <property type="entry name" value="Ankyrin_rpt-contain_sf"/>
</dbReference>
<reference evidence="1 2" key="1">
    <citation type="submission" date="2024-04" db="EMBL/GenBank/DDBJ databases">
        <title>Tritrichomonas musculus Genome.</title>
        <authorList>
            <person name="Alves-Ferreira E."/>
            <person name="Grigg M."/>
            <person name="Lorenzi H."/>
            <person name="Galac M."/>
        </authorList>
    </citation>
    <scope>NUCLEOTIDE SEQUENCE [LARGE SCALE GENOMIC DNA]</scope>
    <source>
        <strain evidence="1 2">EAF2021</strain>
    </source>
</reference>
<accession>A0ABR2JXS4</accession>
<keyword evidence="2" id="KW-1185">Reference proteome</keyword>
<gene>
    <name evidence="1" type="ORF">M9Y10_042751</name>
</gene>
<name>A0ABR2JXS4_9EUKA</name>
<dbReference type="PANTHER" id="PTHR24159:SF5">
    <property type="entry name" value="ANK_REP_REGION DOMAIN-CONTAINING PROTEIN"/>
    <property type="match status" value="1"/>
</dbReference>
<evidence type="ECO:0008006" key="3">
    <source>
        <dbReference type="Google" id="ProtNLM"/>
    </source>
</evidence>
<proteinExistence type="predicted"/>
<sequence length="370" mass="44814">MNIIEQIEKMKQIQNSILEFVDKEDDTEEYFQNIITQIEDINLSKKKKGMKTLLYLLSKISNNHYRYPNFITKIERIIQQYKQEITNFFSNFEIYKIFRKNCLILLFLYKEEIMKMDDDISRIIPKRIFIYLFPEKSYEMKFIDKIPENYEDKQIIGENDDMISEIIRKDLIEDFITFVNKNNYSLKSKIKRSFFETNDFLIKHGETTLIDYAAFFGSTQIFKYLYTNGAEITSRLWLYGIHSDNPEIIHHLLEKKVGPPNGSYEECIKEAIKCHHNDITNYIQSNLINEDIKSIIAINFEENYKTNIYSYSFHYYNFSYFPSEIQYKIIFYYACQYDYLEIVEYFLNSFRIDITERIIIIYKFLSNYKI</sequence>